<name>A0A399R1M8_9PROT</name>
<dbReference type="Pfam" id="PF00923">
    <property type="entry name" value="TAL_FSA"/>
    <property type="match status" value="1"/>
</dbReference>
<dbReference type="PROSITE" id="PS00958">
    <property type="entry name" value="TRANSALDOLASE_2"/>
    <property type="match status" value="1"/>
</dbReference>
<dbReference type="NCBIfam" id="TIGR00875">
    <property type="entry name" value="fsa_talC_mipB"/>
    <property type="match status" value="1"/>
</dbReference>
<reference evidence="10 11" key="1">
    <citation type="submission" date="2018-08" db="EMBL/GenBank/DDBJ databases">
        <title>Henriciella mobilis sp. nov., isolated from seawater.</title>
        <authorList>
            <person name="Cheng H."/>
            <person name="Wu Y.-H."/>
            <person name="Xu X.-W."/>
            <person name="Guo L.-L."/>
        </authorList>
    </citation>
    <scope>NUCLEOTIDE SEQUENCE [LARGE SCALE GENOMIC DNA]</scope>
    <source>
        <strain evidence="10 11">CCUG66934</strain>
    </source>
</reference>
<dbReference type="InterPro" id="IPR013785">
    <property type="entry name" value="Aldolase_TIM"/>
</dbReference>
<keyword evidence="11" id="KW-1185">Reference proteome</keyword>
<dbReference type="AlphaFoldDB" id="A0A399R1M8"/>
<dbReference type="GO" id="GO:0006098">
    <property type="term" value="P:pentose-phosphate shunt"/>
    <property type="evidence" value="ECO:0007669"/>
    <property type="project" value="UniProtKB-UniRule"/>
</dbReference>
<comment type="pathway">
    <text evidence="2 9">Carbohydrate degradation; pentose phosphate pathway; D-glyceraldehyde 3-phosphate and beta-D-fructose 6-phosphate from D-ribose 5-phosphate and D-xylulose 5-phosphate (non-oxidative stage): step 2/3.</text>
</comment>
<dbReference type="FunFam" id="3.20.20.70:FF:000018">
    <property type="entry name" value="Probable transaldolase"/>
    <property type="match status" value="1"/>
</dbReference>
<dbReference type="PROSITE" id="PS01054">
    <property type="entry name" value="TRANSALDOLASE_1"/>
    <property type="match status" value="1"/>
</dbReference>
<dbReference type="OrthoDB" id="9807051at2"/>
<dbReference type="Proteomes" id="UP000265431">
    <property type="component" value="Unassembled WGS sequence"/>
</dbReference>
<evidence type="ECO:0000313" key="11">
    <source>
        <dbReference type="Proteomes" id="UP000265431"/>
    </source>
</evidence>
<evidence type="ECO:0000256" key="8">
    <source>
        <dbReference type="ARBA" id="ARBA00048810"/>
    </source>
</evidence>
<dbReference type="GO" id="GO:0004801">
    <property type="term" value="F:transaldolase activity"/>
    <property type="evidence" value="ECO:0007669"/>
    <property type="project" value="UniProtKB-UniRule"/>
</dbReference>
<dbReference type="PANTHER" id="PTHR10683:SF40">
    <property type="entry name" value="FRUCTOSE-6-PHOSPHATE ALDOLASE 1-RELATED"/>
    <property type="match status" value="1"/>
</dbReference>
<evidence type="ECO:0000256" key="1">
    <source>
        <dbReference type="ARBA" id="ARBA00004496"/>
    </source>
</evidence>
<comment type="caution">
    <text evidence="10">The sequence shown here is derived from an EMBL/GenBank/DDBJ whole genome shotgun (WGS) entry which is preliminary data.</text>
</comment>
<dbReference type="InterPro" id="IPR018225">
    <property type="entry name" value="Transaldolase_AS"/>
</dbReference>
<evidence type="ECO:0000256" key="7">
    <source>
        <dbReference type="ARBA" id="ARBA00023270"/>
    </source>
</evidence>
<dbReference type="UniPathway" id="UPA00115">
    <property type="reaction ID" value="UER00414"/>
</dbReference>
<dbReference type="InterPro" id="IPR004731">
    <property type="entry name" value="Transaldolase_3B/F6P_aldolase"/>
</dbReference>
<evidence type="ECO:0000256" key="5">
    <source>
        <dbReference type="ARBA" id="ARBA00022679"/>
    </source>
</evidence>
<dbReference type="GO" id="GO:0005737">
    <property type="term" value="C:cytoplasm"/>
    <property type="evidence" value="ECO:0007669"/>
    <property type="project" value="UniProtKB-SubCell"/>
</dbReference>
<keyword evidence="7 9" id="KW-0704">Schiff base</keyword>
<dbReference type="HAMAP" id="MF_00494">
    <property type="entry name" value="Transaldolase_3b"/>
    <property type="match status" value="1"/>
</dbReference>
<organism evidence="10 11">
    <name type="scientific">Henriciella barbarensis</name>
    <dbReference type="NCBI Taxonomy" id="86342"/>
    <lineage>
        <taxon>Bacteria</taxon>
        <taxon>Pseudomonadati</taxon>
        <taxon>Pseudomonadota</taxon>
        <taxon>Alphaproteobacteria</taxon>
        <taxon>Hyphomonadales</taxon>
        <taxon>Hyphomonadaceae</taxon>
        <taxon>Henriciella</taxon>
    </lineage>
</organism>
<comment type="function">
    <text evidence="9">Transaldolase is important for the balance of metabolites in the pentose-phosphate pathway.</text>
</comment>
<dbReference type="InterPro" id="IPR001585">
    <property type="entry name" value="TAL/FSA"/>
</dbReference>
<dbReference type="GO" id="GO:0042182">
    <property type="term" value="P:ketone catabolic process"/>
    <property type="evidence" value="ECO:0007669"/>
    <property type="project" value="UniProtKB-ARBA"/>
</dbReference>
<dbReference type="InterPro" id="IPR022999">
    <property type="entry name" value="Transaldolase_3B"/>
</dbReference>
<evidence type="ECO:0000256" key="9">
    <source>
        <dbReference type="HAMAP-Rule" id="MF_00494"/>
    </source>
</evidence>
<dbReference type="Gene3D" id="3.20.20.70">
    <property type="entry name" value="Aldolase class I"/>
    <property type="match status" value="1"/>
</dbReference>
<sequence length="216" mass="22655">MKFFVDTADTDEINSLAEAGLIDGVTTNPSLIAKSGRAMSDVIAEICDLTAGHVSAEVVATDFDTMVSEGRKLQKIASNVAVKLPLTMDGLKACRTLSDAGTAVNVTLCFSANQALLAAKAGATYISPFIGRLDDMNIDGMEVIEEIRVIYDNYGFETEILAASIRNANHVKLSALAGADVATVPPNVLRGLANHPLTDKGLAAFLADAEKAGIKI</sequence>
<comment type="catalytic activity">
    <reaction evidence="8 9">
        <text>D-sedoheptulose 7-phosphate + D-glyceraldehyde 3-phosphate = D-erythrose 4-phosphate + beta-D-fructose 6-phosphate</text>
        <dbReference type="Rhea" id="RHEA:17053"/>
        <dbReference type="ChEBI" id="CHEBI:16897"/>
        <dbReference type="ChEBI" id="CHEBI:57483"/>
        <dbReference type="ChEBI" id="CHEBI:57634"/>
        <dbReference type="ChEBI" id="CHEBI:59776"/>
        <dbReference type="EC" id="2.2.1.2"/>
    </reaction>
</comment>
<dbReference type="GO" id="GO:0016832">
    <property type="term" value="F:aldehyde-lyase activity"/>
    <property type="evidence" value="ECO:0007669"/>
    <property type="project" value="InterPro"/>
</dbReference>
<proteinExistence type="inferred from homology"/>
<evidence type="ECO:0000256" key="4">
    <source>
        <dbReference type="ARBA" id="ARBA00022490"/>
    </source>
</evidence>
<dbReference type="GO" id="GO:0005975">
    <property type="term" value="P:carbohydrate metabolic process"/>
    <property type="evidence" value="ECO:0007669"/>
    <property type="project" value="InterPro"/>
</dbReference>
<dbReference type="SUPFAM" id="SSF51569">
    <property type="entry name" value="Aldolase"/>
    <property type="match status" value="1"/>
</dbReference>
<keyword evidence="4 9" id="KW-0963">Cytoplasm</keyword>
<dbReference type="CDD" id="cd00956">
    <property type="entry name" value="Transaldolase_FSA"/>
    <property type="match status" value="1"/>
</dbReference>
<comment type="similarity">
    <text evidence="3 9">Belongs to the transaldolase family. Type 3B subfamily.</text>
</comment>
<feature type="active site" description="Schiff-base intermediate with substrate" evidence="9">
    <location>
        <position position="83"/>
    </location>
</feature>
<keyword evidence="5 9" id="KW-0808">Transferase</keyword>
<evidence type="ECO:0000256" key="2">
    <source>
        <dbReference type="ARBA" id="ARBA00004857"/>
    </source>
</evidence>
<dbReference type="EMBL" id="QWGB01000005">
    <property type="protein sequence ID" value="RIJ24125.1"/>
    <property type="molecule type" value="Genomic_DNA"/>
</dbReference>
<evidence type="ECO:0000256" key="3">
    <source>
        <dbReference type="ARBA" id="ARBA00005740"/>
    </source>
</evidence>
<evidence type="ECO:0000313" key="10">
    <source>
        <dbReference type="EMBL" id="RIJ24125.1"/>
    </source>
</evidence>
<dbReference type="InterPro" id="IPR033919">
    <property type="entry name" value="TSA/FSA_arc/bac"/>
</dbReference>
<dbReference type="PANTHER" id="PTHR10683">
    <property type="entry name" value="TRANSALDOLASE"/>
    <property type="match status" value="1"/>
</dbReference>
<protein>
    <recommendedName>
        <fullName evidence="9">Probable transaldolase</fullName>
        <ecNumber evidence="9">2.2.1.2</ecNumber>
    </recommendedName>
</protein>
<evidence type="ECO:0000256" key="6">
    <source>
        <dbReference type="ARBA" id="ARBA00023126"/>
    </source>
</evidence>
<dbReference type="EC" id="2.2.1.2" evidence="9"/>
<dbReference type="RefSeq" id="WP_119379314.1">
    <property type="nucleotide sequence ID" value="NZ_QWGB01000005.1"/>
</dbReference>
<keyword evidence="6 9" id="KW-0570">Pentose shunt</keyword>
<gene>
    <name evidence="10" type="primary">fsa</name>
    <name evidence="9" type="synonym">tal</name>
    <name evidence="10" type="ORF">D1224_07750</name>
</gene>
<accession>A0A399R1M8</accession>
<comment type="subcellular location">
    <subcellularLocation>
        <location evidence="1 9">Cytoplasm</location>
    </subcellularLocation>
</comment>